<dbReference type="GO" id="GO:0000160">
    <property type="term" value="P:phosphorelay signal transduction system"/>
    <property type="evidence" value="ECO:0007669"/>
    <property type="project" value="UniProtKB-KW"/>
</dbReference>
<dbReference type="SMART" id="SM00387">
    <property type="entry name" value="HATPase_c"/>
    <property type="match status" value="1"/>
</dbReference>
<reference evidence="10 11" key="1">
    <citation type="submission" date="2017-10" db="EMBL/GenBank/DDBJ databases">
        <title>Genomics of the genus Arcobacter.</title>
        <authorList>
            <person name="Perez-Cataluna A."/>
            <person name="Figueras M.J."/>
        </authorList>
    </citation>
    <scope>NUCLEOTIDE SEQUENCE [LARGE SCALE GENOMIC DNA]</scope>
    <source>
        <strain evidence="10 11">CECT 8441</strain>
    </source>
</reference>
<keyword evidence="2" id="KW-0547">Nucleotide-binding</keyword>
<evidence type="ECO:0000256" key="4">
    <source>
        <dbReference type="ARBA" id="ARBA00022840"/>
    </source>
</evidence>
<evidence type="ECO:0000259" key="8">
    <source>
        <dbReference type="PROSITE" id="PS50112"/>
    </source>
</evidence>
<dbReference type="AlphaFoldDB" id="A0A4Q1ASI1"/>
<dbReference type="PROSITE" id="PS50112">
    <property type="entry name" value="PAS"/>
    <property type="match status" value="1"/>
</dbReference>
<dbReference type="Proteomes" id="UP000289758">
    <property type="component" value="Unassembled WGS sequence"/>
</dbReference>
<keyword evidence="3" id="KW-0418">Kinase</keyword>
<dbReference type="Pfam" id="PF02518">
    <property type="entry name" value="HATPase_c"/>
    <property type="match status" value="1"/>
</dbReference>
<gene>
    <name evidence="10" type="ORF">CRV07_06975</name>
</gene>
<dbReference type="EMBL" id="PDKK01000004">
    <property type="protein sequence ID" value="RXK06428.1"/>
    <property type="molecule type" value="Genomic_DNA"/>
</dbReference>
<dbReference type="PANTHER" id="PTHR43065">
    <property type="entry name" value="SENSOR HISTIDINE KINASE"/>
    <property type="match status" value="1"/>
</dbReference>
<dbReference type="CDD" id="cd00130">
    <property type="entry name" value="PAS"/>
    <property type="match status" value="1"/>
</dbReference>
<dbReference type="InterPro" id="IPR005467">
    <property type="entry name" value="His_kinase_dom"/>
</dbReference>
<evidence type="ECO:0000256" key="6">
    <source>
        <dbReference type="SAM" id="Phobius"/>
    </source>
</evidence>
<keyword evidence="11" id="KW-1185">Reference proteome</keyword>
<dbReference type="SMART" id="SM00086">
    <property type="entry name" value="PAC"/>
    <property type="match status" value="1"/>
</dbReference>
<evidence type="ECO:0000256" key="5">
    <source>
        <dbReference type="ARBA" id="ARBA00023012"/>
    </source>
</evidence>
<comment type="caution">
    <text evidence="10">The sequence shown here is derived from an EMBL/GenBank/DDBJ whole genome shotgun (WGS) entry which is preliminary data.</text>
</comment>
<dbReference type="SUPFAM" id="SSF55785">
    <property type="entry name" value="PYP-like sensor domain (PAS domain)"/>
    <property type="match status" value="1"/>
</dbReference>
<feature type="transmembrane region" description="Helical" evidence="6">
    <location>
        <begin position="6"/>
        <end position="25"/>
    </location>
</feature>
<dbReference type="InterPro" id="IPR001610">
    <property type="entry name" value="PAC"/>
</dbReference>
<keyword evidence="6" id="KW-1133">Transmembrane helix</keyword>
<evidence type="ECO:0008006" key="12">
    <source>
        <dbReference type="Google" id="ProtNLM"/>
    </source>
</evidence>
<evidence type="ECO:0000256" key="2">
    <source>
        <dbReference type="ARBA" id="ARBA00022741"/>
    </source>
</evidence>
<dbReference type="RefSeq" id="WP_129087012.1">
    <property type="nucleotide sequence ID" value="NZ_CP053836.1"/>
</dbReference>
<dbReference type="GO" id="GO:0005524">
    <property type="term" value="F:ATP binding"/>
    <property type="evidence" value="ECO:0007669"/>
    <property type="project" value="UniProtKB-KW"/>
</dbReference>
<dbReference type="SUPFAM" id="SSF55874">
    <property type="entry name" value="ATPase domain of HSP90 chaperone/DNA topoisomerase II/histidine kinase"/>
    <property type="match status" value="1"/>
</dbReference>
<organism evidence="10 11">
    <name type="scientific">Halarcobacter ebronensis</name>
    <dbReference type="NCBI Taxonomy" id="1462615"/>
    <lineage>
        <taxon>Bacteria</taxon>
        <taxon>Pseudomonadati</taxon>
        <taxon>Campylobacterota</taxon>
        <taxon>Epsilonproteobacteria</taxon>
        <taxon>Campylobacterales</taxon>
        <taxon>Arcobacteraceae</taxon>
        <taxon>Halarcobacter</taxon>
    </lineage>
</organism>
<evidence type="ECO:0000259" key="7">
    <source>
        <dbReference type="PROSITE" id="PS50109"/>
    </source>
</evidence>
<dbReference type="NCBIfam" id="TIGR00229">
    <property type="entry name" value="sensory_box"/>
    <property type="match status" value="1"/>
</dbReference>
<dbReference type="InterPro" id="IPR000014">
    <property type="entry name" value="PAS"/>
</dbReference>
<dbReference type="InterPro" id="IPR000700">
    <property type="entry name" value="PAS-assoc_C"/>
</dbReference>
<dbReference type="Gene3D" id="3.30.565.10">
    <property type="entry name" value="Histidine kinase-like ATPase, C-terminal domain"/>
    <property type="match status" value="1"/>
</dbReference>
<keyword evidence="5" id="KW-0902">Two-component regulatory system</keyword>
<feature type="domain" description="PAS" evidence="8">
    <location>
        <begin position="352"/>
        <end position="378"/>
    </location>
</feature>
<keyword evidence="6" id="KW-0472">Membrane</keyword>
<name>A0A4Q1ASI1_9BACT</name>
<feature type="domain" description="Histidine kinase" evidence="7">
    <location>
        <begin position="493"/>
        <end position="703"/>
    </location>
</feature>
<dbReference type="Gene3D" id="3.30.450.20">
    <property type="entry name" value="PAS domain"/>
    <property type="match status" value="1"/>
</dbReference>
<feature type="transmembrane region" description="Helical" evidence="6">
    <location>
        <begin position="302"/>
        <end position="321"/>
    </location>
</feature>
<dbReference type="InterPro" id="IPR003594">
    <property type="entry name" value="HATPase_dom"/>
</dbReference>
<evidence type="ECO:0000313" key="10">
    <source>
        <dbReference type="EMBL" id="RXK06428.1"/>
    </source>
</evidence>
<evidence type="ECO:0000256" key="1">
    <source>
        <dbReference type="ARBA" id="ARBA00022679"/>
    </source>
</evidence>
<feature type="domain" description="PAC" evidence="9">
    <location>
        <begin position="406"/>
        <end position="459"/>
    </location>
</feature>
<keyword evidence="4" id="KW-0067">ATP-binding</keyword>
<evidence type="ECO:0000256" key="3">
    <source>
        <dbReference type="ARBA" id="ARBA00022777"/>
    </source>
</evidence>
<dbReference type="InterPro" id="IPR036890">
    <property type="entry name" value="HATPase_C_sf"/>
</dbReference>
<dbReference type="OrthoDB" id="5347525at2"/>
<accession>A0A4Q1ASI1</accession>
<proteinExistence type="predicted"/>
<dbReference type="PROSITE" id="PS50113">
    <property type="entry name" value="PAC"/>
    <property type="match status" value="1"/>
</dbReference>
<dbReference type="GO" id="GO:0016301">
    <property type="term" value="F:kinase activity"/>
    <property type="evidence" value="ECO:0007669"/>
    <property type="project" value="UniProtKB-KW"/>
</dbReference>
<evidence type="ECO:0000313" key="11">
    <source>
        <dbReference type="Proteomes" id="UP000289758"/>
    </source>
</evidence>
<dbReference type="SMART" id="SM00091">
    <property type="entry name" value="PAS"/>
    <property type="match status" value="1"/>
</dbReference>
<dbReference type="PROSITE" id="PS50109">
    <property type="entry name" value="HIS_KIN"/>
    <property type="match status" value="1"/>
</dbReference>
<evidence type="ECO:0000259" key="9">
    <source>
        <dbReference type="PROSITE" id="PS50113"/>
    </source>
</evidence>
<dbReference type="PANTHER" id="PTHR43065:SF46">
    <property type="entry name" value="C4-DICARBOXYLATE TRANSPORT SENSOR PROTEIN DCTB"/>
    <property type="match status" value="1"/>
</dbReference>
<keyword evidence="1" id="KW-0808">Transferase</keyword>
<dbReference type="InterPro" id="IPR035965">
    <property type="entry name" value="PAS-like_dom_sf"/>
</dbReference>
<dbReference type="Pfam" id="PF13426">
    <property type="entry name" value="PAS_9"/>
    <property type="match status" value="1"/>
</dbReference>
<sequence length="712" mass="83793">MSIKRYINVYTLLAIFSILLIIIGIRDIENRKKEHILTKYYFETTKKYKDYLNGVEEYSDIYFFNHIYKNSELIALLKSEDKDRFTKIDKLLKDSYSFFKNYYIKGISLYKKDYNLIFSSFGKYEIIPTHREFLDNYLQEKNSQITLASYGIYLNFLKPVFDDKYNLLAIFESSIDLPKYLHNLSLNQELSTQLIFSKNILDSLNKKAFENYQEYNLDSNYVYEKSFYSSRVDNLNLSLNRNDLKRGFASNRIFSVFYENQDLEYIKIFLPIIDTKSNNKLGYFVVDRKADEYAHLAFKYDLISITIALFALMFGLFIYFYNLKKSKCLIIQRKLQEITKSIDKYVIIAETDLQGIITYASEAFCKISGYKKSEIIGRPISIIRNPDISKNFFEKMWYKISKGDIWEGEVKNLDKNGNSYWERGNITPIYNNDESEVIGYRAIKVNITDEKQLQKVNSLLKKELFLRLNEIKTMDKLKVDESKIKLMSRILDTFSNEWKKPISNINASLLDFDSRVDKAKYTKKDLKDFIFLLKDEIRLLSKNLNEFRKLFIEDEDNDKFNVYGLINSVFESVSSKEVQLSLVGSKEIEIYGIYHDLKKVIFGIITNSLDAFHSKNISNGKIQITLSEENKKVLIKIKDNAGGVEKEILPKIFDYNFSTKYYTKVDGLPLYLAKLIIEKSNGKIWAENEDDGCSFFIELDINEREKESKRVL</sequence>
<protein>
    <recommendedName>
        <fullName evidence="12">Histidine kinase</fullName>
    </recommendedName>
</protein>
<keyword evidence="6" id="KW-0812">Transmembrane</keyword>